<dbReference type="Gene3D" id="2.60.40.10">
    <property type="entry name" value="Immunoglobulins"/>
    <property type="match status" value="1"/>
</dbReference>
<reference evidence="4" key="1">
    <citation type="journal article" date="2019" name="Int. J. Syst. Evol. Microbiol.">
        <title>The Global Catalogue of Microorganisms (GCM) 10K type strain sequencing project: providing services to taxonomists for standard genome sequencing and annotation.</title>
        <authorList>
            <consortium name="The Broad Institute Genomics Platform"/>
            <consortium name="The Broad Institute Genome Sequencing Center for Infectious Disease"/>
            <person name="Wu L."/>
            <person name="Ma J."/>
        </authorList>
    </citation>
    <scope>NUCLEOTIDE SEQUENCE [LARGE SCALE GENOMIC DNA]</scope>
    <source>
        <strain evidence="4">CGMCC 1.3240</strain>
    </source>
</reference>
<dbReference type="Pfam" id="PF00149">
    <property type="entry name" value="Metallophos"/>
    <property type="match status" value="1"/>
</dbReference>
<dbReference type="InterPro" id="IPR013783">
    <property type="entry name" value="Ig-like_fold"/>
</dbReference>
<comment type="caution">
    <text evidence="3">The sequence shown here is derived from an EMBL/GenBank/DDBJ whole genome shotgun (WGS) entry which is preliminary data.</text>
</comment>
<feature type="chain" id="PRO_5047107580" evidence="1">
    <location>
        <begin position="26"/>
        <end position="992"/>
    </location>
</feature>
<dbReference type="InterPro" id="IPR029052">
    <property type="entry name" value="Metallo-depent_PP-like"/>
</dbReference>
<proteinExistence type="predicted"/>
<evidence type="ECO:0000259" key="2">
    <source>
        <dbReference type="Pfam" id="PF00149"/>
    </source>
</evidence>
<organism evidence="3 4">
    <name type="scientific">Paenibacillus solisilvae</name>
    <dbReference type="NCBI Taxonomy" id="2486751"/>
    <lineage>
        <taxon>Bacteria</taxon>
        <taxon>Bacillati</taxon>
        <taxon>Bacillota</taxon>
        <taxon>Bacilli</taxon>
        <taxon>Bacillales</taxon>
        <taxon>Paenibacillaceae</taxon>
        <taxon>Paenibacillus</taxon>
    </lineage>
</organism>
<dbReference type="Gene3D" id="3.60.21.10">
    <property type="match status" value="1"/>
</dbReference>
<dbReference type="PANTHER" id="PTHR43143">
    <property type="entry name" value="METALLOPHOSPHOESTERASE, CALCINEURIN SUPERFAMILY"/>
    <property type="match status" value="1"/>
</dbReference>
<dbReference type="EMBL" id="JBHSOW010000083">
    <property type="protein sequence ID" value="MFC5651924.1"/>
    <property type="molecule type" value="Genomic_DNA"/>
</dbReference>
<evidence type="ECO:0000256" key="1">
    <source>
        <dbReference type="SAM" id="SignalP"/>
    </source>
</evidence>
<dbReference type="RefSeq" id="WP_379190558.1">
    <property type="nucleotide sequence ID" value="NZ_JBHSOW010000083.1"/>
</dbReference>
<protein>
    <submittedName>
        <fullName evidence="3">Metallophosphoesterase</fullName>
    </submittedName>
</protein>
<dbReference type="Proteomes" id="UP001596047">
    <property type="component" value="Unassembled WGS sequence"/>
</dbReference>
<dbReference type="SUPFAM" id="SSF56300">
    <property type="entry name" value="Metallo-dependent phosphatases"/>
    <property type="match status" value="1"/>
</dbReference>
<feature type="signal peptide" evidence="1">
    <location>
        <begin position="1"/>
        <end position="25"/>
    </location>
</feature>
<dbReference type="InterPro" id="IPR051918">
    <property type="entry name" value="STPP_CPPED1"/>
</dbReference>
<name>A0ABW0W4E6_9BACL</name>
<keyword evidence="1" id="KW-0732">Signal</keyword>
<gene>
    <name evidence="3" type="ORF">ACFPYJ_22940</name>
</gene>
<evidence type="ECO:0000313" key="3">
    <source>
        <dbReference type="EMBL" id="MFC5651924.1"/>
    </source>
</evidence>
<sequence length="992" mass="109997">MKRSLLKLKALILCTVLLASSFSMIGTSWADPSNLPPSITHSPITSTEKVDLTVTATVYDETPLQQVTLTYSTNANSDDPIFNNIAMQPTAENPNIFQAVIPQSDLQNSDQLQYHITATDSQSETSRLPASTNYKVPVTAPFLEPEHLSLNLSVNQSVYGTVQVNGKGGSLSNLQLQLDSNTVTNTENILERPAKIVFDGNGLQATQRLKNGVYLNDQLLQVIPVDILNFDTYEVPIPAGALLSNTDKITIRAGNTISSEDLTGNHDDFTIRNVKLVLDDGTQLTDPTYGANESIPMGDGAPPANPIIPPILSKDFNIQIPAAVAKTIVYDWDTTQVGDGAHVLTLNDLNHKFDPIQTTIQVDNTLPDLTIQSPIENKIYKGTIPLTFESNDSGSGLKPLKLTLDGVAIANTASLRVVDLQPGEHTLQVSAQDNAGNVTVKEVHFTSVEEHPLPPQVISPADNSGNVSTDPALSVKIEDPTGDALDATFLKAYKYDFKDGLNHTAYTNASDTEPPLEMTPEGETRLASDQIQAISADDGTYMTTDDTVKFPYQRFEFKIKDNLMNAKSVDAVWNGHSFPGRRVTLYGWNYTTSQWQELDSKVAPDENDFTLKGAISVADMVRGNKANLIVQDLIPSPQTPDQYNFSFVWLPDTQFYSKSYPEIYDSQTQWIVDQAANQKIKYVIHTGDVVDDGNKPEQWVNADKSMKILDDAHIPYGIVSGNHDVQPGATKSFDYTAFGQWFGADRFANRSYYGGQFQNNRDHYDLISVNGNDFVIVYLGWQPEQPDLDWADGVLKKYADRNAIIAIHQFIDGNGKYGGAAEQVREQLIKPNNNVFLVMNGHHTNTPKNITEQFGDRTVHEVFTNYQTQLEGGMGYLRLMKFDTENNMLYMNTYSPYKDDYNWFSPKLDDLALPVKLLPIQKRVATDYISIQARTNEVIGNKLTAAPSGSVASMIWNGLQKNKMYNWYVRLEDAYDGMTESDIFTFTTGNKK</sequence>
<dbReference type="InterPro" id="IPR004843">
    <property type="entry name" value="Calcineurin-like_PHP"/>
</dbReference>
<feature type="domain" description="Calcineurin-like phosphoesterase" evidence="2">
    <location>
        <begin position="668"/>
        <end position="842"/>
    </location>
</feature>
<evidence type="ECO:0000313" key="4">
    <source>
        <dbReference type="Proteomes" id="UP001596047"/>
    </source>
</evidence>
<keyword evidence="4" id="KW-1185">Reference proteome</keyword>
<accession>A0ABW0W4E6</accession>
<dbReference type="PANTHER" id="PTHR43143:SF5">
    <property type="entry name" value="SECRETED PROTEIN"/>
    <property type="match status" value="1"/>
</dbReference>